<evidence type="ECO:0000313" key="2">
    <source>
        <dbReference type="EMBL" id="KAF8902126.1"/>
    </source>
</evidence>
<keyword evidence="3" id="KW-1185">Reference proteome</keyword>
<evidence type="ECO:0000259" key="1">
    <source>
        <dbReference type="Pfam" id="PF20945"/>
    </source>
</evidence>
<proteinExistence type="predicted"/>
<name>A0A9P5NRF1_GYMJU</name>
<protein>
    <recommendedName>
        <fullName evidence="1">RNase MRP protein 1 RNA binding domain-containing protein</fullName>
    </recommendedName>
</protein>
<gene>
    <name evidence="2" type="ORF">CPB84DRAFT_1776677</name>
</gene>
<feature type="domain" description="RNase MRP protein 1 RNA binding" evidence="1">
    <location>
        <begin position="46"/>
        <end position="92"/>
    </location>
</feature>
<sequence>MSGPRIPRISIDHSLHGAIDTELKNLKLLGRRLQSALAIHATELQLLRRLYYKNKNQHRGALFWRNVIEMRRFLERIEKLSLLDSLNALRARFYDTTQNVNSVKGSWTHSPDDKYFINYSLLCQKALRLVKKVADGRTMHRCI</sequence>
<accession>A0A9P5NRF1</accession>
<dbReference type="GO" id="GO:0042134">
    <property type="term" value="F:rRNA primary transcript binding"/>
    <property type="evidence" value="ECO:0007669"/>
    <property type="project" value="InterPro"/>
</dbReference>
<dbReference type="GO" id="GO:0000172">
    <property type="term" value="C:ribonuclease MRP complex"/>
    <property type="evidence" value="ECO:0007669"/>
    <property type="project" value="InterPro"/>
</dbReference>
<dbReference type="OrthoDB" id="114080at2759"/>
<dbReference type="AlphaFoldDB" id="A0A9P5NRF1"/>
<comment type="caution">
    <text evidence="2">The sequence shown here is derived from an EMBL/GenBank/DDBJ whole genome shotgun (WGS) entry which is preliminary data.</text>
</comment>
<dbReference type="Pfam" id="PF20945">
    <property type="entry name" value="RMP1"/>
    <property type="match status" value="1"/>
</dbReference>
<dbReference type="EMBL" id="JADNYJ010000038">
    <property type="protein sequence ID" value="KAF8902126.1"/>
    <property type="molecule type" value="Genomic_DNA"/>
</dbReference>
<reference evidence="2" key="1">
    <citation type="submission" date="2020-11" db="EMBL/GenBank/DDBJ databases">
        <authorList>
            <consortium name="DOE Joint Genome Institute"/>
            <person name="Ahrendt S."/>
            <person name="Riley R."/>
            <person name="Andreopoulos W."/>
            <person name="LaButti K."/>
            <person name="Pangilinan J."/>
            <person name="Ruiz-duenas F.J."/>
            <person name="Barrasa J.M."/>
            <person name="Sanchez-Garcia M."/>
            <person name="Camarero S."/>
            <person name="Miyauchi S."/>
            <person name="Serrano A."/>
            <person name="Linde D."/>
            <person name="Babiker R."/>
            <person name="Drula E."/>
            <person name="Ayuso-Fernandez I."/>
            <person name="Pacheco R."/>
            <person name="Padilla G."/>
            <person name="Ferreira P."/>
            <person name="Barriuso J."/>
            <person name="Kellner H."/>
            <person name="Castanera R."/>
            <person name="Alfaro M."/>
            <person name="Ramirez L."/>
            <person name="Pisabarro A.G."/>
            <person name="Kuo A."/>
            <person name="Tritt A."/>
            <person name="Lipzen A."/>
            <person name="He G."/>
            <person name="Yan M."/>
            <person name="Ng V."/>
            <person name="Cullen D."/>
            <person name="Martin F."/>
            <person name="Rosso M.-N."/>
            <person name="Henrissat B."/>
            <person name="Hibbett D."/>
            <person name="Martinez A.T."/>
            <person name="Grigoriev I.V."/>
        </authorList>
    </citation>
    <scope>NUCLEOTIDE SEQUENCE</scope>
    <source>
        <strain evidence="2">AH 44721</strain>
    </source>
</reference>
<dbReference type="Proteomes" id="UP000724874">
    <property type="component" value="Unassembled WGS sequence"/>
</dbReference>
<dbReference type="InterPro" id="IPR047204">
    <property type="entry name" value="RMP1_RBD"/>
</dbReference>
<evidence type="ECO:0000313" key="3">
    <source>
        <dbReference type="Proteomes" id="UP000724874"/>
    </source>
</evidence>
<organism evidence="2 3">
    <name type="scientific">Gymnopilus junonius</name>
    <name type="common">Spectacular rustgill mushroom</name>
    <name type="synonym">Gymnopilus spectabilis subsp. junonius</name>
    <dbReference type="NCBI Taxonomy" id="109634"/>
    <lineage>
        <taxon>Eukaryota</taxon>
        <taxon>Fungi</taxon>
        <taxon>Dikarya</taxon>
        <taxon>Basidiomycota</taxon>
        <taxon>Agaricomycotina</taxon>
        <taxon>Agaricomycetes</taxon>
        <taxon>Agaricomycetidae</taxon>
        <taxon>Agaricales</taxon>
        <taxon>Agaricineae</taxon>
        <taxon>Hymenogastraceae</taxon>
        <taxon>Gymnopilus</taxon>
    </lineage>
</organism>